<keyword evidence="5" id="KW-0067">ATP-binding</keyword>
<proteinExistence type="inferred from homology"/>
<feature type="domain" description="Carbohydrate kinase FGGY N-terminal" evidence="8">
    <location>
        <begin position="10"/>
        <end position="249"/>
    </location>
</feature>
<organism evidence="10">
    <name type="scientific">Clostridium cellulovorans</name>
    <dbReference type="NCBI Taxonomy" id="1493"/>
    <lineage>
        <taxon>Bacteria</taxon>
        <taxon>Bacillati</taxon>
        <taxon>Bacillota</taxon>
        <taxon>Clostridia</taxon>
        <taxon>Eubacteriales</taxon>
        <taxon>Clostridiaceae</taxon>
        <taxon>Clostridium</taxon>
    </lineage>
</organism>
<dbReference type="GO" id="GO:0008993">
    <property type="term" value="F:rhamnulokinase activity"/>
    <property type="evidence" value="ECO:0007669"/>
    <property type="project" value="InterPro"/>
</dbReference>
<dbReference type="AlphaFoldDB" id="A0A173MZY5"/>
<sequence length="493" mass="56044">MNVANSEKKVLAFDFGASSGRAILGTFNGKTIETEEIHRFSNDPVTVNGTMYWDILRLLFEIKQSLIKAKQYGRIHSIGIDTWGVDFGLLDKEGMLLENPVHYRDSRTNGMLEKSFEKINKEEFYSITGNQFMEINTAFQLLALKEKREHLLERTETMLLTPDLLNYFLTGEKVTEYSIATTTQLFDAKERTWSKKVIKDLNLPEKIFTKVVPSGTVIGTLSEAIREELQIENTDVVAVAGHDTQCALVSVPTNEKDFVFLSCGTWSLLGTELDEPIIDEKSSSYNITNEGGYGNKISFLKNIIGLWLVQESRRQWIREGKEFSFGELEKMAQGAKAFQCFIDPDDPIFVPAGNIPKRIQEYCLRTNQYVPKNEAEIVRCINESLAFKYRYSLEELKACTQKEYNTIYMVGGGIQSKLLCQLTANACQCNVSAGPIEATVLGNMAIQLMAKGEITDLQEAREVIKTSQDIAYYSYEESELWNEMYKKFKSYLE</sequence>
<dbReference type="GO" id="GO:0019301">
    <property type="term" value="P:rhamnose catabolic process"/>
    <property type="evidence" value="ECO:0007669"/>
    <property type="project" value="InterPro"/>
</dbReference>
<dbReference type="Pfam" id="PF00370">
    <property type="entry name" value="FGGY_N"/>
    <property type="match status" value="1"/>
</dbReference>
<dbReference type="InterPro" id="IPR018484">
    <property type="entry name" value="FGGY_N"/>
</dbReference>
<dbReference type="InterPro" id="IPR018485">
    <property type="entry name" value="FGGY_C"/>
</dbReference>
<keyword evidence="6" id="KW-1015">Disulfide bond</keyword>
<dbReference type="GO" id="GO:0005524">
    <property type="term" value="F:ATP binding"/>
    <property type="evidence" value="ECO:0007669"/>
    <property type="project" value="UniProtKB-KW"/>
</dbReference>
<evidence type="ECO:0000256" key="5">
    <source>
        <dbReference type="ARBA" id="ARBA00022840"/>
    </source>
</evidence>
<dbReference type="OMA" id="HYRDART"/>
<evidence type="ECO:0000256" key="7">
    <source>
        <dbReference type="ARBA" id="ARBA00023308"/>
    </source>
</evidence>
<protein>
    <submittedName>
        <fullName evidence="10">L-fuculokinase</fullName>
    </submittedName>
</protein>
<dbReference type="GO" id="GO:0005829">
    <property type="term" value="C:cytosol"/>
    <property type="evidence" value="ECO:0007669"/>
    <property type="project" value="TreeGrafter"/>
</dbReference>
<dbReference type="SUPFAM" id="SSF53067">
    <property type="entry name" value="Actin-like ATPase domain"/>
    <property type="match status" value="2"/>
</dbReference>
<dbReference type="PIRSF" id="PIRSF000538">
    <property type="entry name" value="GlpK"/>
    <property type="match status" value="1"/>
</dbReference>
<dbReference type="InterPro" id="IPR013449">
    <property type="entry name" value="Rhamnulokinase"/>
</dbReference>
<keyword evidence="2" id="KW-0808">Transferase</keyword>
<evidence type="ECO:0000259" key="8">
    <source>
        <dbReference type="Pfam" id="PF00370"/>
    </source>
</evidence>
<dbReference type="InterPro" id="IPR000577">
    <property type="entry name" value="Carb_kinase_FGGY"/>
</dbReference>
<keyword evidence="3" id="KW-0547">Nucleotide-binding</keyword>
<dbReference type="PANTHER" id="PTHR10196:SF93">
    <property type="entry name" value="L-RHAMNULOKINASE"/>
    <property type="match status" value="1"/>
</dbReference>
<evidence type="ECO:0000256" key="4">
    <source>
        <dbReference type="ARBA" id="ARBA00022777"/>
    </source>
</evidence>
<keyword evidence="4 10" id="KW-0418">Kinase</keyword>
<dbReference type="CDD" id="cd07771">
    <property type="entry name" value="ASKHA_NBD_FGGY_RhaB-like"/>
    <property type="match status" value="1"/>
</dbReference>
<dbReference type="EMBL" id="AB499258">
    <property type="protein sequence ID" value="BAV13157.1"/>
    <property type="molecule type" value="Genomic_DNA"/>
</dbReference>
<gene>
    <name evidence="10" type="primary">Fuck</name>
</gene>
<dbReference type="Pfam" id="PF02782">
    <property type="entry name" value="FGGY_C"/>
    <property type="match status" value="1"/>
</dbReference>
<dbReference type="PANTHER" id="PTHR10196">
    <property type="entry name" value="SUGAR KINASE"/>
    <property type="match status" value="1"/>
</dbReference>
<evidence type="ECO:0000313" key="10">
    <source>
        <dbReference type="EMBL" id="BAV13157.1"/>
    </source>
</evidence>
<evidence type="ECO:0000256" key="2">
    <source>
        <dbReference type="ARBA" id="ARBA00022679"/>
    </source>
</evidence>
<evidence type="ECO:0000256" key="3">
    <source>
        <dbReference type="ARBA" id="ARBA00022741"/>
    </source>
</evidence>
<dbReference type="Gene3D" id="3.30.420.40">
    <property type="match status" value="2"/>
</dbReference>
<evidence type="ECO:0000259" key="9">
    <source>
        <dbReference type="Pfam" id="PF02782"/>
    </source>
</evidence>
<name>A0A173MZY5_CLOCL</name>
<reference evidence="10" key="1">
    <citation type="submission" date="2009-04" db="EMBL/GenBank/DDBJ databases">
        <title>Clostridium cellulovorans cellulosomal and noncellulosomal genes.</title>
        <authorList>
            <person name="Tamaru Y."/>
        </authorList>
    </citation>
    <scope>NUCLEOTIDE SEQUENCE</scope>
</reference>
<evidence type="ECO:0000256" key="6">
    <source>
        <dbReference type="ARBA" id="ARBA00023157"/>
    </source>
</evidence>
<evidence type="ECO:0000256" key="1">
    <source>
        <dbReference type="ARBA" id="ARBA00009156"/>
    </source>
</evidence>
<dbReference type="GO" id="GO:0006071">
    <property type="term" value="P:glycerol metabolic process"/>
    <property type="evidence" value="ECO:0007669"/>
    <property type="project" value="TreeGrafter"/>
</dbReference>
<feature type="domain" description="Carbohydrate kinase FGGY C-terminal" evidence="9">
    <location>
        <begin position="261"/>
        <end position="450"/>
    </location>
</feature>
<accession>A0A173MZY5</accession>
<keyword evidence="7" id="KW-0684">Rhamnose metabolism</keyword>
<dbReference type="GO" id="GO:0004370">
    <property type="term" value="F:glycerol kinase activity"/>
    <property type="evidence" value="ECO:0007669"/>
    <property type="project" value="TreeGrafter"/>
</dbReference>
<dbReference type="InterPro" id="IPR043129">
    <property type="entry name" value="ATPase_NBD"/>
</dbReference>
<comment type="similarity">
    <text evidence="1">Belongs to the FGGY kinase family.</text>
</comment>